<comment type="caution">
    <text evidence="2">The sequence shown here is derived from an EMBL/GenBank/DDBJ whole genome shotgun (WGS) entry which is preliminary data.</text>
</comment>
<dbReference type="GO" id="GO:0005975">
    <property type="term" value="P:carbohydrate metabolic process"/>
    <property type="evidence" value="ECO:0007669"/>
    <property type="project" value="InterPro"/>
</dbReference>
<dbReference type="Pfam" id="PF04748">
    <property type="entry name" value="Polysacc_deac_2"/>
    <property type="match status" value="1"/>
</dbReference>
<dbReference type="CDD" id="cd10936">
    <property type="entry name" value="CE4_DAC2"/>
    <property type="match status" value="1"/>
</dbReference>
<dbReference type="PANTHER" id="PTHR30105">
    <property type="entry name" value="UNCHARACTERIZED YIBQ-RELATED"/>
    <property type="match status" value="1"/>
</dbReference>
<evidence type="ECO:0000256" key="1">
    <source>
        <dbReference type="SAM" id="SignalP"/>
    </source>
</evidence>
<feature type="chain" id="PRO_5006131945" evidence="1">
    <location>
        <begin position="21"/>
        <end position="261"/>
    </location>
</feature>
<dbReference type="EMBL" id="LIXZ01000017">
    <property type="protein sequence ID" value="KPL58262.1"/>
    <property type="molecule type" value="Genomic_DNA"/>
</dbReference>
<dbReference type="Proteomes" id="UP000050398">
    <property type="component" value="Unassembled WGS sequence"/>
</dbReference>
<organism evidence="2 3">
    <name type="scientific">Rossellomorea vietnamensis</name>
    <dbReference type="NCBI Taxonomy" id="218284"/>
    <lineage>
        <taxon>Bacteria</taxon>
        <taxon>Bacillati</taxon>
        <taxon>Bacillota</taxon>
        <taxon>Bacilli</taxon>
        <taxon>Bacillales</taxon>
        <taxon>Bacillaceae</taxon>
        <taxon>Rossellomorea</taxon>
    </lineage>
</organism>
<accession>A0A0P6VZ84</accession>
<sequence length="261" mass="28732">MRTLVICLLMTFSIQTSVSARNILPLPAHQNELAIVIDDLGNDMKGTEEILSLPVTLTIAVMPFLPTTRADAEKAHKNGHEVIVHLPMEPVSGKASWLGPGAITTSLSDEEIRKRVERALEEVPFAVGVNHHMGSKATADERVMRIVLGICKERGLFYLDSKTTGKSVIPKLAKELGVPYLENELFFDDVYTIQHIGKQARLLSKELDSDDATIAIGHVGVTGMKVATMLKEFLPLYEKKAAIVPLSDLIPEYHLIDESMP</sequence>
<dbReference type="eggNOG" id="COG2861">
    <property type="taxonomic scope" value="Bacteria"/>
</dbReference>
<dbReference type="OrthoDB" id="9784811at2"/>
<evidence type="ECO:0000313" key="3">
    <source>
        <dbReference type="Proteomes" id="UP000050398"/>
    </source>
</evidence>
<keyword evidence="1" id="KW-0732">Signal</keyword>
<dbReference type="PANTHER" id="PTHR30105:SF2">
    <property type="entry name" value="DIVERGENT POLYSACCHARIDE DEACETYLASE SUPERFAMILY"/>
    <property type="match status" value="1"/>
</dbReference>
<reference evidence="2 3" key="1">
    <citation type="submission" date="2015-08" db="EMBL/GenBank/DDBJ databases">
        <title>Draft Genome Sequence of Bacillus vietnamensis UCD-SED5.</title>
        <authorList>
            <person name="Lee R.D."/>
            <person name="Jospin G."/>
            <person name="Lang J.M."/>
            <person name="Coil D.A."/>
            <person name="Eisen J.A."/>
        </authorList>
    </citation>
    <scope>NUCLEOTIDE SEQUENCE [LARGE SCALE GENOMIC DNA]</scope>
    <source>
        <strain evidence="2 3">UCD-SED5</strain>
    </source>
</reference>
<dbReference type="Gene3D" id="3.20.20.370">
    <property type="entry name" value="Glycoside hydrolase/deacetylase"/>
    <property type="match status" value="1"/>
</dbReference>
<gene>
    <name evidence="2" type="ORF">AM506_17510</name>
</gene>
<feature type="signal peptide" evidence="1">
    <location>
        <begin position="1"/>
        <end position="20"/>
    </location>
</feature>
<dbReference type="PATRIC" id="fig|218284.4.peg.1722"/>
<dbReference type="SUPFAM" id="SSF88713">
    <property type="entry name" value="Glycoside hydrolase/deacetylase"/>
    <property type="match status" value="1"/>
</dbReference>
<dbReference type="InterPro" id="IPR006837">
    <property type="entry name" value="Divergent_DAC"/>
</dbReference>
<name>A0A0P6VZ84_9BACI</name>
<dbReference type="AlphaFoldDB" id="A0A0P6VZ84"/>
<proteinExistence type="predicted"/>
<protein>
    <submittedName>
        <fullName evidence="2">Sugar deacetylase</fullName>
    </submittedName>
</protein>
<dbReference type="RefSeq" id="WP_060673856.1">
    <property type="nucleotide sequence ID" value="NZ_LIXZ01000017.1"/>
</dbReference>
<dbReference type="InterPro" id="IPR011330">
    <property type="entry name" value="Glyco_hydro/deAcase_b/a-brl"/>
</dbReference>
<evidence type="ECO:0000313" key="2">
    <source>
        <dbReference type="EMBL" id="KPL58262.1"/>
    </source>
</evidence>